<name>A0A0C9SWL8_PAXIN</name>
<evidence type="ECO:0000313" key="2">
    <source>
        <dbReference type="EMBL" id="KIJ07205.1"/>
    </source>
</evidence>
<gene>
    <name evidence="2" type="ORF">PAXINDRAFT_140153</name>
</gene>
<dbReference type="HOGENOM" id="CLU_554426_0_0_1"/>
<evidence type="ECO:0000313" key="3">
    <source>
        <dbReference type="Proteomes" id="UP000053647"/>
    </source>
</evidence>
<feature type="region of interest" description="Disordered" evidence="1">
    <location>
        <begin position="104"/>
        <end position="135"/>
    </location>
</feature>
<protein>
    <submittedName>
        <fullName evidence="2">Uncharacterized protein</fullName>
    </submittedName>
</protein>
<reference evidence="3" key="2">
    <citation type="submission" date="2015-01" db="EMBL/GenBank/DDBJ databases">
        <title>Evolutionary Origins and Diversification of the Mycorrhizal Mutualists.</title>
        <authorList>
            <consortium name="DOE Joint Genome Institute"/>
            <consortium name="Mycorrhizal Genomics Consortium"/>
            <person name="Kohler A."/>
            <person name="Kuo A."/>
            <person name="Nagy L.G."/>
            <person name="Floudas D."/>
            <person name="Copeland A."/>
            <person name="Barry K.W."/>
            <person name="Cichocki N."/>
            <person name="Veneault-Fourrey C."/>
            <person name="LaButti K."/>
            <person name="Lindquist E.A."/>
            <person name="Lipzen A."/>
            <person name="Lundell T."/>
            <person name="Morin E."/>
            <person name="Murat C."/>
            <person name="Riley R."/>
            <person name="Ohm R."/>
            <person name="Sun H."/>
            <person name="Tunlid A."/>
            <person name="Henrissat B."/>
            <person name="Grigoriev I.V."/>
            <person name="Hibbett D.S."/>
            <person name="Martin F."/>
        </authorList>
    </citation>
    <scope>NUCLEOTIDE SEQUENCE [LARGE SCALE GENOMIC DNA]</scope>
    <source>
        <strain evidence="3">ATCC 200175</strain>
    </source>
</reference>
<feature type="region of interest" description="Disordered" evidence="1">
    <location>
        <begin position="299"/>
        <end position="327"/>
    </location>
</feature>
<reference evidence="2 3" key="1">
    <citation type="submission" date="2014-06" db="EMBL/GenBank/DDBJ databases">
        <authorList>
            <consortium name="DOE Joint Genome Institute"/>
            <person name="Kuo A."/>
            <person name="Kohler A."/>
            <person name="Nagy L.G."/>
            <person name="Floudas D."/>
            <person name="Copeland A."/>
            <person name="Barry K.W."/>
            <person name="Cichocki N."/>
            <person name="Veneault-Fourrey C."/>
            <person name="LaButti K."/>
            <person name="Lindquist E.A."/>
            <person name="Lipzen A."/>
            <person name="Lundell T."/>
            <person name="Morin E."/>
            <person name="Murat C."/>
            <person name="Sun H."/>
            <person name="Tunlid A."/>
            <person name="Henrissat B."/>
            <person name="Grigoriev I.V."/>
            <person name="Hibbett D.S."/>
            <person name="Martin F."/>
            <person name="Nordberg H.P."/>
            <person name="Cantor M.N."/>
            <person name="Hua S.X."/>
        </authorList>
    </citation>
    <scope>NUCLEOTIDE SEQUENCE [LARGE SCALE GENOMIC DNA]</scope>
    <source>
        <strain evidence="2 3">ATCC 200175</strain>
    </source>
</reference>
<proteinExistence type="predicted"/>
<feature type="region of interest" description="Disordered" evidence="1">
    <location>
        <begin position="1"/>
        <end position="29"/>
    </location>
</feature>
<accession>A0A0C9SWL8</accession>
<feature type="compositionally biased region" description="Basic residues" evidence="1">
    <location>
        <begin position="106"/>
        <end position="116"/>
    </location>
</feature>
<dbReference type="OrthoDB" id="3270368at2759"/>
<dbReference type="EMBL" id="KN819980">
    <property type="protein sequence ID" value="KIJ07205.1"/>
    <property type="molecule type" value="Genomic_DNA"/>
</dbReference>
<sequence length="492" mass="53394">MGRVKEKLTAPTRGTRTTAMRGKDGKQANARLTTTVKSDAVLLKETSVQISRATVATRKDHSSLDSSTLVHDMAQVYTSEAENIVPEAKLDVVQEAPKVIAVQPRKSSRASAKAKRAPWEDPNFAQHVSSDPIPPESEVKVHVKKEIPDAEFLVAGFDAVSNDVIQSDDVIEYSISLKGGSEDLVEVISSGPGVNRWNTSDIEQLACDLPTKQSTPGKEVVTIDLTRDDSPVQKKPQVHTASAPPIQATPASSETGVHAIMGASDKFVCTDIQDVTCELTLPPSPPRRKRLSVTFASPVEHPVPDDATPELTKTRPTGSRLAGTRSVQTQTVTDYLGSPTDTTPSGRLLSVSEDYALSPLGVPRMFANGTLGQTISSWVTPQQSKVYLSNKGTPIADVKTPISVAHEPIADEVQIQDIVDVLNDIQDVIIQGVSKRFKNVKNHVRAVRDRLMQQALDDLQDMAIEKSVPPTVPRYLSPSIIFLTVRNISMNW</sequence>
<keyword evidence="3" id="KW-1185">Reference proteome</keyword>
<feature type="region of interest" description="Disordered" evidence="1">
    <location>
        <begin position="228"/>
        <end position="253"/>
    </location>
</feature>
<dbReference type="Proteomes" id="UP000053647">
    <property type="component" value="Unassembled WGS sequence"/>
</dbReference>
<evidence type="ECO:0000256" key="1">
    <source>
        <dbReference type="SAM" id="MobiDB-lite"/>
    </source>
</evidence>
<organism evidence="2 3">
    <name type="scientific">Paxillus involutus ATCC 200175</name>
    <dbReference type="NCBI Taxonomy" id="664439"/>
    <lineage>
        <taxon>Eukaryota</taxon>
        <taxon>Fungi</taxon>
        <taxon>Dikarya</taxon>
        <taxon>Basidiomycota</taxon>
        <taxon>Agaricomycotina</taxon>
        <taxon>Agaricomycetes</taxon>
        <taxon>Agaricomycetidae</taxon>
        <taxon>Boletales</taxon>
        <taxon>Paxilineae</taxon>
        <taxon>Paxillaceae</taxon>
        <taxon>Paxillus</taxon>
    </lineage>
</organism>
<dbReference type="AlphaFoldDB" id="A0A0C9SWL8"/>